<evidence type="ECO:0000313" key="2">
    <source>
        <dbReference type="Proteomes" id="UP000826195"/>
    </source>
</evidence>
<dbReference type="EMBL" id="JAHXZJ010000001">
    <property type="protein sequence ID" value="KAH0566691.1"/>
    <property type="molecule type" value="Genomic_DNA"/>
</dbReference>
<evidence type="ECO:0000313" key="1">
    <source>
        <dbReference type="EMBL" id="KAH0566691.1"/>
    </source>
</evidence>
<keyword evidence="2" id="KW-1185">Reference proteome</keyword>
<name>A0AAV7J5S5_COTGL</name>
<protein>
    <submittedName>
        <fullName evidence="1">Uncharacterized protein</fullName>
    </submittedName>
</protein>
<gene>
    <name evidence="1" type="ORF">KQX54_003246</name>
</gene>
<reference evidence="1 2" key="1">
    <citation type="journal article" date="2021" name="J. Hered.">
        <title>A chromosome-level genome assembly of the parasitoid wasp, Cotesia glomerata (Hymenoptera: Braconidae).</title>
        <authorList>
            <person name="Pinto B.J."/>
            <person name="Weis J.J."/>
            <person name="Gamble T."/>
            <person name="Ode P.J."/>
            <person name="Paul R."/>
            <person name="Zaspel J.M."/>
        </authorList>
    </citation>
    <scope>NUCLEOTIDE SEQUENCE [LARGE SCALE GENOMIC DNA]</scope>
    <source>
        <strain evidence="1">CgM1</strain>
    </source>
</reference>
<comment type="caution">
    <text evidence="1">The sequence shown here is derived from an EMBL/GenBank/DDBJ whole genome shotgun (WGS) entry which is preliminary data.</text>
</comment>
<accession>A0AAV7J5S5</accession>
<organism evidence="1 2">
    <name type="scientific">Cotesia glomerata</name>
    <name type="common">Lepidopteran parasitic wasp</name>
    <name type="synonym">Apanteles glomeratus</name>
    <dbReference type="NCBI Taxonomy" id="32391"/>
    <lineage>
        <taxon>Eukaryota</taxon>
        <taxon>Metazoa</taxon>
        <taxon>Ecdysozoa</taxon>
        <taxon>Arthropoda</taxon>
        <taxon>Hexapoda</taxon>
        <taxon>Insecta</taxon>
        <taxon>Pterygota</taxon>
        <taxon>Neoptera</taxon>
        <taxon>Endopterygota</taxon>
        <taxon>Hymenoptera</taxon>
        <taxon>Apocrita</taxon>
        <taxon>Ichneumonoidea</taxon>
        <taxon>Braconidae</taxon>
        <taxon>Microgastrinae</taxon>
        <taxon>Cotesia</taxon>
    </lineage>
</organism>
<sequence length="141" mass="15330">MANLCAYVLLEEDGQWTLPLNGSPDSCLVRTQSTSTCSGLSRGFSSAPANSRARSAPVTLLAIPGYYSSNVCLAYRRVTLIEEEFYEEIVGVVTGNYWGAMATEAIWYPSSAIVIILAIRVYRLILGVAGRLTPKSTDLQE</sequence>
<proteinExistence type="predicted"/>
<dbReference type="AlphaFoldDB" id="A0AAV7J5S5"/>
<dbReference type="Proteomes" id="UP000826195">
    <property type="component" value="Unassembled WGS sequence"/>
</dbReference>